<evidence type="ECO:0000313" key="3">
    <source>
        <dbReference type="Proteomes" id="UP000026739"/>
    </source>
</evidence>
<proteinExistence type="predicted"/>
<dbReference type="eggNOG" id="COG1639">
    <property type="taxonomic scope" value="Bacteria"/>
</dbReference>
<dbReference type="Pfam" id="PF08668">
    <property type="entry name" value="HDOD"/>
    <property type="match status" value="1"/>
</dbReference>
<gene>
    <name evidence="2" type="ORF">V466_06545</name>
</gene>
<dbReference type="EMBL" id="AZQQ01000064">
    <property type="protein sequence ID" value="KDD69984.1"/>
    <property type="molecule type" value="Genomic_DNA"/>
</dbReference>
<organism evidence="2 3">
    <name type="scientific">Pseudomonas mandelii PD30</name>
    <dbReference type="NCBI Taxonomy" id="1419583"/>
    <lineage>
        <taxon>Bacteria</taxon>
        <taxon>Pseudomonadati</taxon>
        <taxon>Pseudomonadota</taxon>
        <taxon>Gammaproteobacteria</taxon>
        <taxon>Pseudomonadales</taxon>
        <taxon>Pseudomonadaceae</taxon>
        <taxon>Pseudomonas</taxon>
    </lineage>
</organism>
<evidence type="ECO:0000259" key="1">
    <source>
        <dbReference type="PROSITE" id="PS51833"/>
    </source>
</evidence>
<dbReference type="InterPro" id="IPR029016">
    <property type="entry name" value="GAF-like_dom_sf"/>
</dbReference>
<protein>
    <submittedName>
        <fullName evidence="2">HDOD domain-containing protein</fullName>
    </submittedName>
</protein>
<dbReference type="Gene3D" id="3.30.450.40">
    <property type="match status" value="1"/>
</dbReference>
<comment type="caution">
    <text evidence="2">The sequence shown here is derived from an EMBL/GenBank/DDBJ whole genome shotgun (WGS) entry which is preliminary data.</text>
</comment>
<dbReference type="InterPro" id="IPR013976">
    <property type="entry name" value="HDOD"/>
</dbReference>
<dbReference type="Proteomes" id="UP000026739">
    <property type="component" value="Unassembled WGS sequence"/>
</dbReference>
<dbReference type="AlphaFoldDB" id="A0A059L7K5"/>
<dbReference type="SUPFAM" id="SSF109604">
    <property type="entry name" value="HD-domain/PDEase-like"/>
    <property type="match status" value="1"/>
</dbReference>
<dbReference type="PROSITE" id="PS51833">
    <property type="entry name" value="HDOD"/>
    <property type="match status" value="1"/>
</dbReference>
<accession>A0A059L7K5</accession>
<feature type="domain" description="HDOD" evidence="1">
    <location>
        <begin position="27"/>
        <end position="219"/>
    </location>
</feature>
<name>A0A059L7K5_9PSED</name>
<evidence type="ECO:0000313" key="2">
    <source>
        <dbReference type="EMBL" id="KDD69984.1"/>
    </source>
</evidence>
<dbReference type="RefSeq" id="WP_033055515.1">
    <property type="nucleotide sequence ID" value="NZ_AZQQ01000064.1"/>
</dbReference>
<dbReference type="Gene3D" id="1.10.3210.10">
    <property type="entry name" value="Hypothetical protein af1432"/>
    <property type="match status" value="1"/>
</dbReference>
<reference evidence="2 3" key="1">
    <citation type="submission" date="2013-12" db="EMBL/GenBank/DDBJ databases">
        <authorList>
            <person name="Formusa P.A."/>
            <person name="Habash M."/>
            <person name="Lee H."/>
            <person name="Trevors J.T."/>
        </authorList>
    </citation>
    <scope>NUCLEOTIDE SEQUENCE [LARGE SCALE GENOMIC DNA]</scope>
    <source>
        <strain evidence="2 3">PD30</strain>
    </source>
</reference>
<sequence length="512" mass="57586">MANETNVPTPKPTTLEGWVKLLDGVRLPVPQASHDRVCKAIANSRSSLRDIAELIQDSPALALSVIREANRHTHGSMTEPAENLEVAINRLGLKRTEELLARLPAQPQSEIPVGLRQLQLISQHATQQANGFFASRLARLWQDIHWGSLLFLSPLWPMALTHPQLLEEWELRVIHKGESARKVEKQLFGARLLEICLALVDIWRLPIWVQQGYRLLLNEQRELVKVLRIARDSDHPLRQQNRLDDDPTLRRWLNQPANTVLLANGLALSAQQAWDSPHSERWQYLTSLYLQMPMDEVQQQLHQQAANSARHHAMPDLWHPAVSLIWPWGMNRVHAGLLPAPAPTAEDLAKWRRQCAELLVEPSRFTNAMHLTTSARDALVACGMRRVMILMADRTHANLRVHQTAGLPKEAAGLNFVVSQSTVLQRLLSQQAQVRLTPANNAQFSELLPVSLRSQFGGEHLLLRSLVNNGRVIMIVVADQGGGPFSEITVQAFGKTAQCIEKALHSFSHRGQ</sequence>